<dbReference type="GO" id="GO:0003756">
    <property type="term" value="F:protein disulfide isomerase activity"/>
    <property type="evidence" value="ECO:0007669"/>
    <property type="project" value="UniProtKB-EC"/>
</dbReference>
<keyword evidence="16" id="KW-0496">Mitochondrion</keyword>
<keyword evidence="10" id="KW-0676">Redox-active center</keyword>
<dbReference type="InterPro" id="IPR057305">
    <property type="entry name" value="Thioredox_PDIA6_C"/>
</dbReference>
<feature type="compositionally biased region" description="Basic and acidic residues" evidence="12">
    <location>
        <begin position="787"/>
        <end position="796"/>
    </location>
</feature>
<dbReference type="InterPro" id="IPR036249">
    <property type="entry name" value="Thioredoxin-like_sf"/>
</dbReference>
<dbReference type="OrthoDB" id="427280at2759"/>
<evidence type="ECO:0000313" key="18">
    <source>
        <dbReference type="Proteomes" id="UP000290189"/>
    </source>
</evidence>
<evidence type="ECO:0000313" key="17">
    <source>
        <dbReference type="Proteomes" id="UP000039324"/>
    </source>
</evidence>
<protein>
    <recommendedName>
        <fullName evidence="4">protein disulfide-isomerase</fullName>
        <ecNumber evidence="4">5.3.4.1</ecNumber>
    </recommendedName>
</protein>
<feature type="domain" description="Thioredoxin" evidence="14">
    <location>
        <begin position="19"/>
        <end position="131"/>
    </location>
</feature>
<evidence type="ECO:0000256" key="7">
    <source>
        <dbReference type="ARBA" id="ARBA00022824"/>
    </source>
</evidence>
<evidence type="ECO:0000256" key="9">
    <source>
        <dbReference type="ARBA" id="ARBA00023235"/>
    </source>
</evidence>
<evidence type="ECO:0000256" key="4">
    <source>
        <dbReference type="ARBA" id="ARBA00012723"/>
    </source>
</evidence>
<dbReference type="AlphaFoldDB" id="A0A0G4J575"/>
<dbReference type="PROSITE" id="PS00194">
    <property type="entry name" value="THIOREDOXIN_1"/>
    <property type="match status" value="2"/>
</dbReference>
<dbReference type="SUPFAM" id="SSF52833">
    <property type="entry name" value="Thioredoxin-like"/>
    <property type="match status" value="5"/>
</dbReference>
<evidence type="ECO:0000256" key="6">
    <source>
        <dbReference type="ARBA" id="ARBA00022737"/>
    </source>
</evidence>
<sequence length="796" mass="85634">MLSLRLVCAAALCAAVAQGLYGPKSPVVRLDASNFDRTVRAGAPVLVEFYAPWCGHCKSLKPEYEAAASKLSGKVKVAAIDLDEESNKPIGGQYGIRGFPTIKFFVDGKPMDFEGPRTSDGIVKFVLANLPSKVVKVTESSLDKFLTSKPDVPKALLFTKSKQTSPLYKSLSYSFLDRMILGEIHKSESGVAAQYGVTKFPTLFVFPVSTDPPSPSTAIRYEGQIDQAELTSFFRRHALPADPSLSNVPHLSDESCMQAKCVESGALCVLLLTPDGTPSASQLDIMDEVAEKADSKLFRFGWIDGSAQSAFVNDAFGIGSLDYARVVVVSPRKLRFANFVGSFSSEGISDFLLGIVSGRIKTQPMSTFPKLAGSTVNCPAVKKPEPKPKSKTSPKKPSKASGNFNVELTDNNFSDRVLKSNAIWLVEFYAPWCGHCQQLAPKWQKAANSLKGVVRFGAVDATASTGLASRYDIKGYPTIKVFGVDKSSPIDYPGARTTKALSSFAISMLPNEAKFFSSLTAAKKWVSGKPAVPKAILVTSKKEVPPIVKALALEFKGFGQLGAITESEKVLSEWNLKKSPSLLVFPAGSDSAPVVYDADDMSLAALHKFLSKHIPVDGKPVAAAAEVEELVVPVSSQAEFDELCRNKLGLCILVFFPGSPDADKLAILNDVAASVRKQPFHFLTINLTEFEAFAKPFRLSPNLDVHIVALHARKLRYAEFIGAFQKGSILDFLDMLSKGKARTSALDALPPFKSASAAPETTGSPSCSSEDDGGQCTAPPEGFAKQKTTDSTKDEL</sequence>
<evidence type="ECO:0000256" key="12">
    <source>
        <dbReference type="SAM" id="MobiDB-lite"/>
    </source>
</evidence>
<dbReference type="Pfam" id="PF00085">
    <property type="entry name" value="Thioredoxin"/>
    <property type="match status" value="2"/>
</dbReference>
<dbReference type="PANTHER" id="PTHR45815">
    <property type="entry name" value="PROTEIN DISULFIDE-ISOMERASE A6"/>
    <property type="match status" value="1"/>
</dbReference>
<feature type="region of interest" description="Disordered" evidence="12">
    <location>
        <begin position="752"/>
        <end position="796"/>
    </location>
</feature>
<dbReference type="EC" id="5.3.4.1" evidence="4"/>
<dbReference type="InterPro" id="IPR013766">
    <property type="entry name" value="Thioredoxin_domain"/>
</dbReference>
<dbReference type="PROSITE" id="PS51352">
    <property type="entry name" value="THIOREDOXIN_2"/>
    <property type="match status" value="2"/>
</dbReference>
<evidence type="ECO:0000256" key="1">
    <source>
        <dbReference type="ARBA" id="ARBA00001182"/>
    </source>
</evidence>
<dbReference type="PANTHER" id="PTHR45815:SF3">
    <property type="entry name" value="PROTEIN DISULFIDE-ISOMERASE A6"/>
    <property type="match status" value="1"/>
</dbReference>
<evidence type="ECO:0000256" key="3">
    <source>
        <dbReference type="ARBA" id="ARBA00006347"/>
    </source>
</evidence>
<dbReference type="NCBIfam" id="TIGR01126">
    <property type="entry name" value="pdi_dom"/>
    <property type="match status" value="1"/>
</dbReference>
<reference evidence="15 17" key="1">
    <citation type="submission" date="2015-02" db="EMBL/GenBank/DDBJ databases">
        <authorList>
            <person name="Chooi Y.-H."/>
        </authorList>
    </citation>
    <scope>NUCLEOTIDE SEQUENCE [LARGE SCALE GENOMIC DNA]</scope>
    <source>
        <strain evidence="15">E3</strain>
    </source>
</reference>
<evidence type="ECO:0000256" key="13">
    <source>
        <dbReference type="SAM" id="SignalP"/>
    </source>
</evidence>
<dbReference type="Proteomes" id="UP000039324">
    <property type="component" value="Unassembled WGS sequence"/>
</dbReference>
<evidence type="ECO:0000259" key="14">
    <source>
        <dbReference type="PROSITE" id="PS51352"/>
    </source>
</evidence>
<comment type="subcellular location">
    <subcellularLocation>
        <location evidence="2">Endoplasmic reticulum lumen</location>
    </subcellularLocation>
</comment>
<gene>
    <name evidence="15" type="ORF">PBRA_002662</name>
    <name evidence="16" type="ORF">PLBR_LOCUS2034</name>
</gene>
<dbReference type="GO" id="GO:0015035">
    <property type="term" value="F:protein-disulfide reductase activity"/>
    <property type="evidence" value="ECO:0007669"/>
    <property type="project" value="TreeGrafter"/>
</dbReference>
<dbReference type="InterPro" id="IPR017937">
    <property type="entry name" value="Thioredoxin_CS"/>
</dbReference>
<reference evidence="16 18" key="2">
    <citation type="submission" date="2018-03" db="EMBL/GenBank/DDBJ databases">
        <authorList>
            <person name="Fogelqvist J."/>
        </authorList>
    </citation>
    <scope>NUCLEOTIDE SEQUENCE [LARGE SCALE GENOMIC DNA]</scope>
</reference>
<evidence type="ECO:0000313" key="16">
    <source>
        <dbReference type="EMBL" id="SPQ94819.1"/>
    </source>
</evidence>
<dbReference type="GO" id="GO:0034976">
    <property type="term" value="P:response to endoplasmic reticulum stress"/>
    <property type="evidence" value="ECO:0007669"/>
    <property type="project" value="TreeGrafter"/>
</dbReference>
<evidence type="ECO:0000256" key="11">
    <source>
        <dbReference type="RuleBase" id="RU004208"/>
    </source>
</evidence>
<dbReference type="Pfam" id="PF24541">
    <property type="entry name" value="Thioredox_PDIA6_C"/>
    <property type="match status" value="2"/>
</dbReference>
<proteinExistence type="inferred from homology"/>
<comment type="catalytic activity">
    <reaction evidence="1">
        <text>Catalyzes the rearrangement of -S-S- bonds in proteins.</text>
        <dbReference type="EC" id="5.3.4.1"/>
    </reaction>
</comment>
<keyword evidence="17" id="KW-1185">Reference proteome</keyword>
<feature type="compositionally biased region" description="Basic residues" evidence="12">
    <location>
        <begin position="389"/>
        <end position="398"/>
    </location>
</feature>
<keyword evidence="6" id="KW-0677">Repeat</keyword>
<feature type="domain" description="Thioredoxin" evidence="14">
    <location>
        <begin position="395"/>
        <end position="510"/>
    </location>
</feature>
<dbReference type="PRINTS" id="PR00421">
    <property type="entry name" value="THIOREDOXIN"/>
</dbReference>
<evidence type="ECO:0000256" key="8">
    <source>
        <dbReference type="ARBA" id="ARBA00023157"/>
    </source>
</evidence>
<feature type="compositionally biased region" description="Polar residues" evidence="12">
    <location>
        <begin position="759"/>
        <end position="768"/>
    </location>
</feature>
<feature type="signal peptide" evidence="13">
    <location>
        <begin position="1"/>
        <end position="19"/>
    </location>
</feature>
<accession>A0A0G4J575</accession>
<dbReference type="CDD" id="cd03001">
    <property type="entry name" value="PDI_a_P5"/>
    <property type="match status" value="1"/>
</dbReference>
<dbReference type="EMBL" id="CDSF01000133">
    <property type="protein sequence ID" value="CEP02695.1"/>
    <property type="molecule type" value="Genomic_DNA"/>
</dbReference>
<evidence type="ECO:0000313" key="15">
    <source>
        <dbReference type="EMBL" id="CEP02695.1"/>
    </source>
</evidence>
<feature type="region of interest" description="Disordered" evidence="12">
    <location>
        <begin position="379"/>
        <end position="403"/>
    </location>
</feature>
<keyword evidence="8" id="KW-1015">Disulfide bond</keyword>
<evidence type="ECO:0000256" key="2">
    <source>
        <dbReference type="ARBA" id="ARBA00004319"/>
    </source>
</evidence>
<geneLocation type="mitochondrion" evidence="16"/>
<keyword evidence="7" id="KW-0256">Endoplasmic reticulum</keyword>
<dbReference type="STRING" id="37360.A0A0G4J575"/>
<keyword evidence="5 13" id="KW-0732">Signal</keyword>
<dbReference type="InterPro" id="IPR005788">
    <property type="entry name" value="PDI_thioredoxin-like_dom"/>
</dbReference>
<evidence type="ECO:0000256" key="5">
    <source>
        <dbReference type="ARBA" id="ARBA00022729"/>
    </source>
</evidence>
<dbReference type="Proteomes" id="UP000290189">
    <property type="component" value="Unassembled WGS sequence"/>
</dbReference>
<name>A0A0G4J575_PLABS</name>
<dbReference type="GO" id="GO:0005788">
    <property type="term" value="C:endoplasmic reticulum lumen"/>
    <property type="evidence" value="ECO:0007669"/>
    <property type="project" value="UniProtKB-SubCell"/>
</dbReference>
<feature type="chain" id="PRO_5035990846" description="protein disulfide-isomerase" evidence="13">
    <location>
        <begin position="20"/>
        <end position="796"/>
    </location>
</feature>
<dbReference type="EMBL" id="OVEO01000003">
    <property type="protein sequence ID" value="SPQ94819.1"/>
    <property type="molecule type" value="Genomic_DNA"/>
</dbReference>
<dbReference type="Gene3D" id="3.40.30.10">
    <property type="entry name" value="Glutaredoxin"/>
    <property type="match status" value="4"/>
</dbReference>
<keyword evidence="9" id="KW-0413">Isomerase</keyword>
<evidence type="ECO:0000256" key="10">
    <source>
        <dbReference type="ARBA" id="ARBA00023284"/>
    </source>
</evidence>
<organism evidence="15 17">
    <name type="scientific">Plasmodiophora brassicae</name>
    <name type="common">Clubroot disease agent</name>
    <dbReference type="NCBI Taxonomy" id="37360"/>
    <lineage>
        <taxon>Eukaryota</taxon>
        <taxon>Sar</taxon>
        <taxon>Rhizaria</taxon>
        <taxon>Endomyxa</taxon>
        <taxon>Phytomyxea</taxon>
        <taxon>Plasmodiophorida</taxon>
        <taxon>Plasmodiophoridae</taxon>
        <taxon>Plasmodiophora</taxon>
    </lineage>
</organism>
<comment type="similarity">
    <text evidence="3 11">Belongs to the protein disulfide isomerase family.</text>
</comment>